<protein>
    <submittedName>
        <fullName evidence="2">Efflux transporter periplasmic adaptor subunit</fullName>
    </submittedName>
</protein>
<dbReference type="RefSeq" id="WP_094455082.1">
    <property type="nucleotide sequence ID" value="NZ_NOXU01000024.1"/>
</dbReference>
<sequence>MRAPPLIALLAVAAVGGGFGLYWWNAQAGQLPQGLAHANGRVEVERIDIATKLPGRVLEIAVREGDGVARGAVVARLDKAELMAQRAAAMAAVRRAEQAILQAEAQVAVRQAEVRLSGVELKRGMELSRTGTMPASEVDRRKAQNDVASATLEAARANVGDAKAAWEAAKAQLLLIDTNLAETDLTSPTAGRIEYRLAHPGEVLAAGGRVATLLDLSDVFMTVFLPTGQTGRVAHGSDARIVLDAAPDYVIPAKVSFVAAEAQFTPKAVETADEREKLMYRVKLSIDPALLTIYRDYVRAGLTGQAYVKLDPAVAWPDRLATKLPAAPAHAGH</sequence>
<keyword evidence="1" id="KW-0175">Coiled coil</keyword>
<dbReference type="Proteomes" id="UP000216998">
    <property type="component" value="Unassembled WGS sequence"/>
</dbReference>
<feature type="coiled-coil region" evidence="1">
    <location>
        <begin position="79"/>
        <end position="113"/>
    </location>
</feature>
<dbReference type="AlphaFoldDB" id="A0A255Z3H6"/>
<dbReference type="PANTHER" id="PTHR30438">
    <property type="entry name" value="36 KDA ANTIGEN-RELATED"/>
    <property type="match status" value="1"/>
</dbReference>
<dbReference type="SUPFAM" id="SSF111369">
    <property type="entry name" value="HlyD-like secretion proteins"/>
    <property type="match status" value="1"/>
</dbReference>
<gene>
    <name evidence="2" type="ORF">CHU95_07000</name>
</gene>
<accession>A0A255Z3H6</accession>
<dbReference type="EMBL" id="NOXU01000024">
    <property type="protein sequence ID" value="OYQ35992.1"/>
    <property type="molecule type" value="Genomic_DNA"/>
</dbReference>
<dbReference type="PANTHER" id="PTHR30438:SF2">
    <property type="entry name" value="MEMBRANE PROTEIN"/>
    <property type="match status" value="1"/>
</dbReference>
<dbReference type="Gene3D" id="2.40.30.170">
    <property type="match status" value="1"/>
</dbReference>
<dbReference type="Gene3D" id="2.40.50.100">
    <property type="match status" value="1"/>
</dbReference>
<organism evidence="2 3">
    <name type="scientific">Niveispirillum lacus</name>
    <dbReference type="NCBI Taxonomy" id="1981099"/>
    <lineage>
        <taxon>Bacteria</taxon>
        <taxon>Pseudomonadati</taxon>
        <taxon>Pseudomonadota</taxon>
        <taxon>Alphaproteobacteria</taxon>
        <taxon>Rhodospirillales</taxon>
        <taxon>Azospirillaceae</taxon>
        <taxon>Niveispirillum</taxon>
    </lineage>
</organism>
<dbReference type="GO" id="GO:0005886">
    <property type="term" value="C:plasma membrane"/>
    <property type="evidence" value="ECO:0007669"/>
    <property type="project" value="TreeGrafter"/>
</dbReference>
<comment type="caution">
    <text evidence="2">The sequence shown here is derived from an EMBL/GenBank/DDBJ whole genome shotgun (WGS) entry which is preliminary data.</text>
</comment>
<evidence type="ECO:0000256" key="1">
    <source>
        <dbReference type="SAM" id="Coils"/>
    </source>
</evidence>
<name>A0A255Z3H6_9PROT</name>
<evidence type="ECO:0000313" key="2">
    <source>
        <dbReference type="EMBL" id="OYQ35992.1"/>
    </source>
</evidence>
<proteinExistence type="predicted"/>
<dbReference type="OrthoDB" id="9778236at2"/>
<evidence type="ECO:0000313" key="3">
    <source>
        <dbReference type="Proteomes" id="UP000216998"/>
    </source>
</evidence>
<dbReference type="Gene3D" id="1.10.287.470">
    <property type="entry name" value="Helix hairpin bin"/>
    <property type="match status" value="1"/>
</dbReference>
<keyword evidence="3" id="KW-1185">Reference proteome</keyword>
<reference evidence="2 3" key="1">
    <citation type="submission" date="2017-07" db="EMBL/GenBank/DDBJ databases">
        <title>Niveispirillum cyanobacteriorum sp. nov., isolated from cyanobacterial aggregates in a eutrophic lake.</title>
        <authorList>
            <person name="Cai H."/>
        </authorList>
    </citation>
    <scope>NUCLEOTIDE SEQUENCE [LARGE SCALE GENOMIC DNA]</scope>
    <source>
        <strain evidence="3">TH1-14</strain>
    </source>
</reference>